<evidence type="ECO:0000313" key="4">
    <source>
        <dbReference type="EMBL" id="RSL49484.1"/>
    </source>
</evidence>
<proteinExistence type="predicted"/>
<dbReference type="PANTHER" id="PTHR23342">
    <property type="entry name" value="N-ACETYLGLUTAMATE SYNTHASE"/>
    <property type="match status" value="1"/>
</dbReference>
<dbReference type="EMBL" id="NKCI01000179">
    <property type="protein sequence ID" value="RSL49484.1"/>
    <property type="molecule type" value="Genomic_DNA"/>
</dbReference>
<dbReference type="InterPro" id="IPR001048">
    <property type="entry name" value="Asp/Glu/Uridylate_kinase"/>
</dbReference>
<organism evidence="4 5">
    <name type="scientific">Fusarium duplospermum</name>
    <dbReference type="NCBI Taxonomy" id="1325734"/>
    <lineage>
        <taxon>Eukaryota</taxon>
        <taxon>Fungi</taxon>
        <taxon>Dikarya</taxon>
        <taxon>Ascomycota</taxon>
        <taxon>Pezizomycotina</taxon>
        <taxon>Sordariomycetes</taxon>
        <taxon>Hypocreomycetidae</taxon>
        <taxon>Hypocreales</taxon>
        <taxon>Nectriaceae</taxon>
        <taxon>Fusarium</taxon>
        <taxon>Fusarium solani species complex</taxon>
    </lineage>
</organism>
<gene>
    <name evidence="4" type="ORF">CEP54_012408</name>
</gene>
<dbReference type="GO" id="GO:0006526">
    <property type="term" value="P:L-arginine biosynthetic process"/>
    <property type="evidence" value="ECO:0007669"/>
    <property type="project" value="UniProtKB-UniPathway"/>
</dbReference>
<evidence type="ECO:0000256" key="2">
    <source>
        <dbReference type="ARBA" id="ARBA00022679"/>
    </source>
</evidence>
<name>A0A428P8Z0_9HYPO</name>
<keyword evidence="5" id="KW-1185">Reference proteome</keyword>
<dbReference type="GO" id="GO:0005759">
    <property type="term" value="C:mitochondrial matrix"/>
    <property type="evidence" value="ECO:0007669"/>
    <property type="project" value="TreeGrafter"/>
</dbReference>
<dbReference type="UniPathway" id="UPA00068"/>
<comment type="pathway">
    <text evidence="1">Amino-acid biosynthesis; L-arginine biosynthesis.</text>
</comment>
<protein>
    <recommendedName>
        <fullName evidence="3">N-acetyltransferase domain-containing protein</fullName>
    </recommendedName>
</protein>
<dbReference type="PANTHER" id="PTHR23342:SF0">
    <property type="entry name" value="N-ACETYLGLUTAMATE SYNTHASE, MITOCHONDRIAL"/>
    <property type="match status" value="1"/>
</dbReference>
<sequence length="275" mass="30527">MAEGDDGHLLNVNADVAAAELARALKPLKVVYLSEKGGLFDGEDKKISQINLDEEYDYLMAQPWCRYGTRLKILQIQELLNDLPCSSSVAIIHPSDLEKELFTDSGAGTLIRLGDRIRKATSIHDFDDIEKLKAALVGSSKGLETEVDRFIDTPKEKKFSAYYDDAMQCVAIVVPEGEDQAMAVLTSLSTTKSGWLNGTMDNIFSAIKKDYPVLAWVANERDENLTWFFEKSDGSCHDNNGSVLFYYGTGMRSEALVPIYEDFLSGGRAMLGENR</sequence>
<dbReference type="Proteomes" id="UP000288168">
    <property type="component" value="Unassembled WGS sequence"/>
</dbReference>
<dbReference type="OrthoDB" id="438291at2759"/>
<evidence type="ECO:0000259" key="3">
    <source>
        <dbReference type="PROSITE" id="PS51731"/>
    </source>
</evidence>
<dbReference type="InterPro" id="IPR006855">
    <property type="entry name" value="Vertebrate-like_GNAT_dom"/>
</dbReference>
<dbReference type="Pfam" id="PF04768">
    <property type="entry name" value="NAT"/>
    <property type="match status" value="1"/>
</dbReference>
<dbReference type="STRING" id="1325734.A0A428P8Z0"/>
<evidence type="ECO:0000313" key="5">
    <source>
        <dbReference type="Proteomes" id="UP000288168"/>
    </source>
</evidence>
<reference evidence="4 5" key="1">
    <citation type="submission" date="2017-06" db="EMBL/GenBank/DDBJ databases">
        <title>Comparative genomic analysis of Ambrosia Fusariam Clade fungi.</title>
        <authorList>
            <person name="Stajich J.E."/>
            <person name="Carrillo J."/>
            <person name="Kijimoto T."/>
            <person name="Eskalen A."/>
            <person name="O'Donnell K."/>
            <person name="Kasson M."/>
        </authorList>
    </citation>
    <scope>NUCLEOTIDE SEQUENCE [LARGE SCALE GENOMIC DNA]</scope>
    <source>
        <strain evidence="4 5">NRRL62584</strain>
    </source>
</reference>
<dbReference type="Gene3D" id="3.40.1160.10">
    <property type="entry name" value="Acetylglutamate kinase-like"/>
    <property type="match status" value="1"/>
</dbReference>
<dbReference type="Pfam" id="PF00696">
    <property type="entry name" value="AA_kinase"/>
    <property type="match status" value="1"/>
</dbReference>
<evidence type="ECO:0000256" key="1">
    <source>
        <dbReference type="ARBA" id="ARBA00004730"/>
    </source>
</evidence>
<dbReference type="InterPro" id="IPR036393">
    <property type="entry name" value="AceGlu_kinase-like_sf"/>
</dbReference>
<keyword evidence="2" id="KW-0808">Transferase</keyword>
<dbReference type="AlphaFoldDB" id="A0A428P8Z0"/>
<feature type="domain" description="N-acetyltransferase" evidence="3">
    <location>
        <begin position="118"/>
        <end position="270"/>
    </location>
</feature>
<dbReference type="GO" id="GO:0003942">
    <property type="term" value="F:N-acetyl-gamma-glutamyl-phosphate reductase activity"/>
    <property type="evidence" value="ECO:0007669"/>
    <property type="project" value="TreeGrafter"/>
</dbReference>
<comment type="caution">
    <text evidence="4">The sequence shown here is derived from an EMBL/GenBank/DDBJ whole genome shotgun (WGS) entry which is preliminary data.</text>
</comment>
<dbReference type="PROSITE" id="PS51731">
    <property type="entry name" value="GNAT_NAGS"/>
    <property type="match status" value="1"/>
</dbReference>
<accession>A0A428P8Z0</accession>
<dbReference type="Gene3D" id="3.40.630.30">
    <property type="match status" value="1"/>
</dbReference>
<dbReference type="GO" id="GO:0003991">
    <property type="term" value="F:acetylglutamate kinase activity"/>
    <property type="evidence" value="ECO:0007669"/>
    <property type="project" value="TreeGrafter"/>
</dbReference>
<dbReference type="SUPFAM" id="SSF53633">
    <property type="entry name" value="Carbamate kinase-like"/>
    <property type="match status" value="1"/>
</dbReference>